<reference evidence="1" key="1">
    <citation type="submission" date="2012-04" db="EMBL/GenBank/DDBJ databases">
        <title>The Genome Sequence of Loa loa.</title>
        <authorList>
            <consortium name="The Broad Institute Genome Sequencing Platform"/>
            <consortium name="Broad Institute Genome Sequencing Center for Infectious Disease"/>
            <person name="Nutman T.B."/>
            <person name="Fink D.L."/>
            <person name="Russ C."/>
            <person name="Young S."/>
            <person name="Zeng Q."/>
            <person name="Gargeya S."/>
            <person name="Alvarado L."/>
            <person name="Berlin A."/>
            <person name="Chapman S.B."/>
            <person name="Chen Z."/>
            <person name="Freedman E."/>
            <person name="Gellesch M."/>
            <person name="Goldberg J."/>
            <person name="Griggs A."/>
            <person name="Gujja S."/>
            <person name="Heilman E.R."/>
            <person name="Heiman D."/>
            <person name="Howarth C."/>
            <person name="Mehta T."/>
            <person name="Neiman D."/>
            <person name="Pearson M."/>
            <person name="Roberts A."/>
            <person name="Saif S."/>
            <person name="Shea T."/>
            <person name="Shenoy N."/>
            <person name="Sisk P."/>
            <person name="Stolte C."/>
            <person name="Sykes S."/>
            <person name="White J."/>
            <person name="Yandava C."/>
            <person name="Haas B."/>
            <person name="Henn M.R."/>
            <person name="Nusbaum C."/>
            <person name="Birren B."/>
        </authorList>
    </citation>
    <scope>NUCLEOTIDE SEQUENCE [LARGE SCALE GENOMIC DNA]</scope>
</reference>
<reference evidence="2" key="2">
    <citation type="submission" date="2016-11" db="UniProtKB">
        <authorList>
            <consortium name="WormBaseParasite"/>
        </authorList>
    </citation>
    <scope>IDENTIFICATION</scope>
</reference>
<dbReference type="WBParaSite" id="EN70_5034">
    <property type="protein sequence ID" value="EN70_5034"/>
    <property type="gene ID" value="EN70_5034"/>
</dbReference>
<dbReference type="AlphaFoldDB" id="A0A1I7VQ64"/>
<organism evidence="1 2">
    <name type="scientific">Loa loa</name>
    <name type="common">Eye worm</name>
    <name type="synonym">Filaria loa</name>
    <dbReference type="NCBI Taxonomy" id="7209"/>
    <lineage>
        <taxon>Eukaryota</taxon>
        <taxon>Metazoa</taxon>
        <taxon>Ecdysozoa</taxon>
        <taxon>Nematoda</taxon>
        <taxon>Chromadorea</taxon>
        <taxon>Rhabditida</taxon>
        <taxon>Spirurina</taxon>
        <taxon>Spiruromorpha</taxon>
        <taxon>Filarioidea</taxon>
        <taxon>Onchocercidae</taxon>
        <taxon>Loa</taxon>
    </lineage>
</organism>
<protein>
    <submittedName>
        <fullName evidence="2">ZP domain-containing protein</fullName>
    </submittedName>
</protein>
<keyword evidence="1" id="KW-1185">Reference proteome</keyword>
<accession>A0A1I7VQ64</accession>
<sequence>MRQEDEVLVRYTKRIDFFHCSYNFSAEADIEQCSDCGGASFVHLPVRTLSTSDITCVDLSHRVMNLIHIHWIKWKCLEDRMIFKIKCVNV</sequence>
<name>A0A1I7VQ64_LOALO</name>
<evidence type="ECO:0000313" key="1">
    <source>
        <dbReference type="Proteomes" id="UP000095285"/>
    </source>
</evidence>
<evidence type="ECO:0000313" key="2">
    <source>
        <dbReference type="WBParaSite" id="EN70_5034"/>
    </source>
</evidence>
<proteinExistence type="predicted"/>
<dbReference type="Proteomes" id="UP000095285">
    <property type="component" value="Unassembled WGS sequence"/>
</dbReference>